<dbReference type="KEGG" id="nag:AArcMg_1404"/>
<dbReference type="EMBL" id="CP024047">
    <property type="protein sequence ID" value="AXR78529.1"/>
    <property type="molecule type" value="Genomic_DNA"/>
</dbReference>
<evidence type="ECO:0000313" key="5">
    <source>
        <dbReference type="Proteomes" id="UP000258707"/>
    </source>
</evidence>
<accession>A0A346PPH4</accession>
<sequence>MSRSIRPPNVKSHLAVVSRRRHVSAAIVHPPAGCRRRLERSVDCSPATSGSSAFSPRQSSDSAGGSIAPPTPGSRSVRSTASSSRWPSGG</sequence>
<feature type="compositionally biased region" description="Polar residues" evidence="1">
    <location>
        <begin position="46"/>
        <end position="63"/>
    </location>
</feature>
<protein>
    <submittedName>
        <fullName evidence="2">Uncharacterized protein</fullName>
    </submittedName>
</protein>
<reference evidence="2" key="3">
    <citation type="journal article" date="2019" name="Int. J. Syst. Evol. Microbiol.">
        <title>Natronolimnobius sulfurireducens sp. nov. and Halalkaliarchaeum desulfuricum gen. nov., sp. nov., the first sulfur-respiring alkaliphilic haloarchaea from hypersaline alkaline lakes.</title>
        <authorList>
            <person name="Sorokin D.Y."/>
            <person name="Yakimov M."/>
            <person name="Messina E."/>
            <person name="Merkel A.Y."/>
            <person name="Bale N.J."/>
            <person name="Sinninghe Damste J.S."/>
        </authorList>
    </citation>
    <scope>NUCLEOTIDE SEQUENCE</scope>
    <source>
        <strain evidence="3">AArc-Mg</strain>
        <strain evidence="2">AArc1</strain>
    </source>
</reference>
<accession>A0A346PG84</accession>
<feature type="region of interest" description="Disordered" evidence="1">
    <location>
        <begin position="1"/>
        <end position="21"/>
    </location>
</feature>
<dbReference type="EMBL" id="CP027033">
    <property type="protein sequence ID" value="AXR81419.1"/>
    <property type="molecule type" value="Genomic_DNA"/>
</dbReference>
<proteinExistence type="predicted"/>
<reference evidence="4" key="2">
    <citation type="submission" date="2018-02" db="EMBL/GenBank/DDBJ databases">
        <title>Phenotypic and genomic properties of facultatively anaerobic sulfur-reducing natronoarchaea from hypersaline soda lakes.</title>
        <authorList>
            <person name="Sorokin D.Y."/>
            <person name="Kublanov I.V."/>
            <person name="Roman P."/>
            <person name="Sinninghe Damste J.S."/>
            <person name="Golyshin P.N."/>
            <person name="Rojo D."/>
            <person name="Ciordia S."/>
            <person name="Mena M.D.C."/>
            <person name="Ferrer M."/>
            <person name="Messina E."/>
            <person name="Smedile F."/>
            <person name="La Spada G."/>
            <person name="La Cono V."/>
            <person name="Yakimov M.M."/>
        </authorList>
    </citation>
    <scope>NUCLEOTIDE SEQUENCE [LARGE SCALE GENOMIC DNA]</scope>
    <source>
        <strain evidence="4">AArc-Mg</strain>
    </source>
</reference>
<feature type="compositionally biased region" description="Low complexity" evidence="1">
    <location>
        <begin position="73"/>
        <end position="90"/>
    </location>
</feature>
<gene>
    <name evidence="2" type="ORF">AArc1_2213</name>
    <name evidence="3" type="ORF">AArcMg_1404</name>
</gene>
<evidence type="ECO:0000313" key="2">
    <source>
        <dbReference type="EMBL" id="AXR78529.1"/>
    </source>
</evidence>
<organism evidence="2 5">
    <name type="scientific">Natrarchaeobaculum sulfurireducens</name>
    <dbReference type="NCBI Taxonomy" id="2044521"/>
    <lineage>
        <taxon>Archaea</taxon>
        <taxon>Methanobacteriati</taxon>
        <taxon>Methanobacteriota</taxon>
        <taxon>Stenosarchaea group</taxon>
        <taxon>Halobacteria</taxon>
        <taxon>Halobacteriales</taxon>
        <taxon>Natrialbaceae</taxon>
        <taxon>Natrarchaeobaculum</taxon>
    </lineage>
</organism>
<name>A0A346PG84_9EURY</name>
<keyword evidence="4" id="KW-1185">Reference proteome</keyword>
<evidence type="ECO:0000313" key="3">
    <source>
        <dbReference type="EMBL" id="AXR81419.1"/>
    </source>
</evidence>
<evidence type="ECO:0000313" key="4">
    <source>
        <dbReference type="Proteomes" id="UP000258613"/>
    </source>
</evidence>
<dbReference type="Proteomes" id="UP000258707">
    <property type="component" value="Chromosome"/>
</dbReference>
<feature type="region of interest" description="Disordered" evidence="1">
    <location>
        <begin position="37"/>
        <end position="90"/>
    </location>
</feature>
<dbReference type="KEGG" id="nan:AArc1_2213"/>
<reference evidence="5" key="1">
    <citation type="submission" date="2017-10" db="EMBL/GenBank/DDBJ databases">
        <title>Phenotypic and genomic properties of facultatively anaerobic sulfur-reducing natronoarchaea from hypersaline soda lakes.</title>
        <authorList>
            <person name="Sorokin D.Y."/>
            <person name="Kublanov I.V."/>
            <person name="Roman P."/>
            <person name="Sinninghe Damste J.S."/>
            <person name="Golyshin P.N."/>
            <person name="Rojo D."/>
            <person name="Ciordia S."/>
            <person name="Mena Md.C."/>
            <person name="Ferrer M."/>
            <person name="Messina E."/>
            <person name="Smedile F."/>
            <person name="La Spada G."/>
            <person name="La Cono V."/>
            <person name="Yakimov M.M."/>
        </authorList>
    </citation>
    <scope>NUCLEOTIDE SEQUENCE [LARGE SCALE GENOMIC DNA]</scope>
    <source>
        <strain evidence="5">AArc1</strain>
    </source>
</reference>
<dbReference type="AlphaFoldDB" id="A0A346PG84"/>
<evidence type="ECO:0000256" key="1">
    <source>
        <dbReference type="SAM" id="MobiDB-lite"/>
    </source>
</evidence>
<dbReference type="Proteomes" id="UP000258613">
    <property type="component" value="Chromosome"/>
</dbReference>